<dbReference type="PROSITE" id="PS51208">
    <property type="entry name" value="AUTOTRANSPORTER"/>
    <property type="match status" value="1"/>
</dbReference>
<dbReference type="InterPro" id="IPR005546">
    <property type="entry name" value="Autotransporte_beta"/>
</dbReference>
<evidence type="ECO:0000256" key="1">
    <source>
        <dbReference type="SAM" id="SignalP"/>
    </source>
</evidence>
<dbReference type="AlphaFoldDB" id="Q1K1B2"/>
<feature type="chain" id="PRO_5004192677" evidence="1">
    <location>
        <begin position="24"/>
        <end position="996"/>
    </location>
</feature>
<dbReference type="InterPro" id="IPR036709">
    <property type="entry name" value="Autotransporte_beta_dom_sf"/>
</dbReference>
<gene>
    <name evidence="3" type="ORF">Dace_1560</name>
</gene>
<evidence type="ECO:0000313" key="3">
    <source>
        <dbReference type="EMBL" id="EAT16096.1"/>
    </source>
</evidence>
<dbReference type="NCBIfam" id="TIGR01414">
    <property type="entry name" value="autotrans_barl"/>
    <property type="match status" value="1"/>
</dbReference>
<dbReference type="Gene3D" id="2.40.128.130">
    <property type="entry name" value="Autotransporter beta-domain"/>
    <property type="match status" value="1"/>
</dbReference>
<proteinExistence type="predicted"/>
<keyword evidence="1" id="KW-0732">Signal</keyword>
<dbReference type="EMBL" id="AAEW02000006">
    <property type="protein sequence ID" value="EAT16096.1"/>
    <property type="molecule type" value="Genomic_DNA"/>
</dbReference>
<accession>Q1K1B2</accession>
<dbReference type="Proteomes" id="UP000005695">
    <property type="component" value="Unassembled WGS sequence"/>
</dbReference>
<dbReference type="GO" id="GO:0019867">
    <property type="term" value="C:outer membrane"/>
    <property type="evidence" value="ECO:0007669"/>
    <property type="project" value="InterPro"/>
</dbReference>
<dbReference type="InterPro" id="IPR011050">
    <property type="entry name" value="Pectin_lyase_fold/virulence"/>
</dbReference>
<dbReference type="Pfam" id="PF03797">
    <property type="entry name" value="Autotransporter"/>
    <property type="match status" value="1"/>
</dbReference>
<sequence length="996" mass="108091">MKKLYIIIPFLMMGLFPPAPCHANEILEIGLFQVELLAPGESASTANGMSITGTTVWTEEQKTALISSLDILNLSLANSAARPVRIAMAWSDNLPQQILGNSGSSHFLYPTSGELKTTAEAAWRDGDPTDYAPGTADIAINYNSAFDFHYGKGLPGYFVDFRSAVTHEIIHGLGITSGYSQSSGFYGVTRWSSLIEDSDGNRAEYRTLGTPNPLTVLGPQGTLLWLGDYANATHGGPVPIQTFVDEFLPGSSMVHPAPMGELMSWTGNFGEKSRAPNKLLLDMFRDLGWEINMDFYNSFGPTSYLNNTTLESAEVFLSDYDYSYAFYVNGDNNEIVQSGVLESRGDFSDTLRLAGRNNTLEVIGSLTAKGDYSTALYAVGEQNHIQVSGNITAQGEDSVGIYLPQWYYSYNTLILSGATIQAETAVYSPYANPLFILNDCRINGDIITDTFSGVAFGGIWDFNTDEVISLVPDFSFRFDDDIIGNWIGHLGTGELSLNGNAEFSSLTIHEPATLKGTGTIYGPVINYGTIAPGNSIGTLSIDGNYTQLAGSVLEIEAGGGTADLLQVSGTAIIQGGNLMVIPEGYLTSGNYTILEANALQGTFDDLLSPAVFSVAFDDTAINSLTLDIARNSYASLAATADQISLSQTLDAIRPNASGDTAEILNTIDGLTLPALHGALDDLLPRFHNSVTGASLDAIHQHSALLAQQIDSELSPQLQRHVWLRLVADNARYEETAHSPAFRAKTNGLMMGIEQQIASGLRIGMAGAYSNADLHELDFASTADHLSWDGYLYARWDDEVKNGGWFAQTILNSGTDSYDTKRTIAFLGRQAKSEHDAGHGSLSGHGGYRFTVDSWSIIPSFGLEYLWLQENAFSEHEAEGASLHVSSKDSQRFCSQTGLKIEHSSTFEEIRLVSQLAALWNHAFDDETEHTQAQLIDSEEHFSIQGRDSAQDSVELILALHAIFVNGITTRLGYQRTLQKHGGYRSSQVNFGLEWAL</sequence>
<dbReference type="OrthoDB" id="5318987at2"/>
<protein>
    <submittedName>
        <fullName evidence="3">Outer membrane autotransporter barrel</fullName>
    </submittedName>
</protein>
<keyword evidence="4" id="KW-1185">Reference proteome</keyword>
<feature type="signal peptide" evidence="1">
    <location>
        <begin position="1"/>
        <end position="23"/>
    </location>
</feature>
<dbReference type="InterPro" id="IPR006315">
    <property type="entry name" value="OM_autotransptr_brl_dom"/>
</dbReference>
<dbReference type="SUPFAM" id="SSF51126">
    <property type="entry name" value="Pectin lyase-like"/>
    <property type="match status" value="1"/>
</dbReference>
<dbReference type="RefSeq" id="WP_005999202.1">
    <property type="nucleotide sequence ID" value="NZ_AAEW02000006.1"/>
</dbReference>
<name>Q1K1B2_DESA6</name>
<dbReference type="SUPFAM" id="SSF103515">
    <property type="entry name" value="Autotransporter"/>
    <property type="match status" value="1"/>
</dbReference>
<evidence type="ECO:0000313" key="4">
    <source>
        <dbReference type="Proteomes" id="UP000005695"/>
    </source>
</evidence>
<evidence type="ECO:0000259" key="2">
    <source>
        <dbReference type="PROSITE" id="PS51208"/>
    </source>
</evidence>
<reference evidence="3" key="1">
    <citation type="submission" date="2006-05" db="EMBL/GenBank/DDBJ databases">
        <title>Annotation of the draft genome assembly of Desulfuromonas acetoxidans DSM 684.</title>
        <authorList>
            <consortium name="US DOE Joint Genome Institute (JGI-ORNL)"/>
            <person name="Larimer F."/>
            <person name="Land M."/>
            <person name="Hauser L."/>
        </authorList>
    </citation>
    <scope>NUCLEOTIDE SEQUENCE [LARGE SCALE GENOMIC DNA]</scope>
    <source>
        <strain evidence="3">DSM 684</strain>
    </source>
</reference>
<reference evidence="3" key="2">
    <citation type="submission" date="2006-05" db="EMBL/GenBank/DDBJ databases">
        <title>Sequencing of the draft genome and assembly of Desulfuromonas acetoxidans DSM 684.</title>
        <authorList>
            <consortium name="US DOE Joint Genome Institute (JGI-PGF)"/>
            <person name="Copeland A."/>
            <person name="Lucas S."/>
            <person name="Lapidus A."/>
            <person name="Barry K."/>
            <person name="Detter J.C."/>
            <person name="Glavina del Rio T."/>
            <person name="Hammon N."/>
            <person name="Israni S."/>
            <person name="Dalin E."/>
            <person name="Tice H."/>
            <person name="Bruce D."/>
            <person name="Pitluck S."/>
            <person name="Richardson P."/>
        </authorList>
    </citation>
    <scope>NUCLEOTIDE SEQUENCE [LARGE SCALE GENOMIC DNA]</scope>
    <source>
        <strain evidence="3">DSM 684</strain>
    </source>
</reference>
<organism evidence="3 4">
    <name type="scientific">Desulfuromonas acetoxidans (strain DSM 684 / 11070)</name>
    <dbReference type="NCBI Taxonomy" id="281689"/>
    <lineage>
        <taxon>Bacteria</taxon>
        <taxon>Pseudomonadati</taxon>
        <taxon>Thermodesulfobacteriota</taxon>
        <taxon>Desulfuromonadia</taxon>
        <taxon>Desulfuromonadales</taxon>
        <taxon>Desulfuromonadaceae</taxon>
        <taxon>Desulfuromonas</taxon>
    </lineage>
</organism>
<dbReference type="SMART" id="SM00869">
    <property type="entry name" value="Autotransporter"/>
    <property type="match status" value="1"/>
</dbReference>
<feature type="domain" description="Autotransporter" evidence="2">
    <location>
        <begin position="714"/>
        <end position="996"/>
    </location>
</feature>
<comment type="caution">
    <text evidence="3">The sequence shown here is derived from an EMBL/GenBank/DDBJ whole genome shotgun (WGS) entry which is preliminary data.</text>
</comment>